<keyword evidence="3" id="KW-1185">Reference proteome</keyword>
<proteinExistence type="predicted"/>
<name>A0A9J9HFM8_RHIWR</name>
<evidence type="ECO:0000313" key="3">
    <source>
        <dbReference type="Proteomes" id="UP000001989"/>
    </source>
</evidence>
<feature type="domain" description="Peptidase S74" evidence="1">
    <location>
        <begin position="357"/>
        <end position="400"/>
    </location>
</feature>
<dbReference type="InterPro" id="IPR030392">
    <property type="entry name" value="S74_ICA"/>
</dbReference>
<dbReference type="AlphaFoldDB" id="A0A9J9HFM8"/>
<evidence type="ECO:0000259" key="1">
    <source>
        <dbReference type="Pfam" id="PF13884"/>
    </source>
</evidence>
<sequence>MGISSGSKSKSGPAKYTEPYIRQGLYDVQSAYNQQQPRLNALGDVASDAFMRNAGAAYSTNPYVSNAQAAARTISNGYFLDQNSGQATYNRLQGVQSDPSLGVFQNIANGAGNNPATHYASNVAGGGFLNNQPSASLYSTVMGDDYLKGNPYLDSIVAQTNADVSKQANRMFGARGMGTGIGSAFADVLSKNLANNESQLRYQNFNDSANRQLQAAGQSDNIWNSERARMDAATGLLSSDYNADQGRRLAAAQALGNQFGQQQDRTLEAAKAGDAARSEQIAQMLQALSLTDQLSNAQYAGYGPTTDLLKAGAAIPLMGMDSYQQALANLTNATNSSTSKGPGIAYNVWSNAASSLSDRRTKTNIEKVGELDDGLGIYDFDYVDLDHGAGRQRGVMADEVAILRPWALGPRTADGFATVDYKKL</sequence>
<evidence type="ECO:0000313" key="2">
    <source>
        <dbReference type="EMBL" id="ABQ70798.1"/>
    </source>
</evidence>
<dbReference type="Proteomes" id="UP000001989">
    <property type="component" value="Chromosome"/>
</dbReference>
<organism evidence="2 3">
    <name type="scientific">Rhizorhabdus wittichii (strain DSM 6014 / CCUG 31198 / JCM 15750 / NBRC 105917 / EY 4224 / RW1)</name>
    <name type="common">Sphingomonas wittichii</name>
    <dbReference type="NCBI Taxonomy" id="392499"/>
    <lineage>
        <taxon>Bacteria</taxon>
        <taxon>Pseudomonadati</taxon>
        <taxon>Pseudomonadota</taxon>
        <taxon>Alphaproteobacteria</taxon>
        <taxon>Sphingomonadales</taxon>
        <taxon>Sphingomonadaceae</taxon>
        <taxon>Rhizorhabdus</taxon>
    </lineage>
</organism>
<reference evidence="2 3" key="1">
    <citation type="journal article" date="2010" name="J. Bacteriol.">
        <title>Genome sequence of the dioxin-mineralizing bacterium Sphingomonas wittichii RW1.</title>
        <authorList>
            <person name="Miller T.R."/>
            <person name="Delcher A.L."/>
            <person name="Salzberg S.L."/>
            <person name="Saunders E."/>
            <person name="Detter J.C."/>
            <person name="Halden R.U."/>
        </authorList>
    </citation>
    <scope>NUCLEOTIDE SEQUENCE [LARGE SCALE GENOMIC DNA]</scope>
    <source>
        <strain evidence="3">DSM 6014 / CCUG 31198 / JCM 15750 / NBRC 105917 / EY 4224 / RW1</strain>
    </source>
</reference>
<dbReference type="OrthoDB" id="7226450at2"/>
<dbReference type="EMBL" id="CP000699">
    <property type="protein sequence ID" value="ABQ70798.1"/>
    <property type="molecule type" value="Genomic_DNA"/>
</dbReference>
<dbReference type="Pfam" id="PF13884">
    <property type="entry name" value="Peptidase_S74"/>
    <property type="match status" value="1"/>
</dbReference>
<accession>A0A9J9HFM8</accession>
<dbReference type="KEGG" id="swi:Swit_4460"/>
<gene>
    <name evidence="2" type="ordered locus">Swit_4460</name>
</gene>
<protein>
    <recommendedName>
        <fullName evidence="1">Peptidase S74 domain-containing protein</fullName>
    </recommendedName>
</protein>